<proteinExistence type="predicted"/>
<dbReference type="AlphaFoldDB" id="A0A6A4GR08"/>
<name>A0A6A4GR08_9AGAR</name>
<gene>
    <name evidence="2" type="ORF">BT96DRAFT_1004511</name>
</gene>
<keyword evidence="1" id="KW-0472">Membrane</keyword>
<keyword evidence="1" id="KW-1133">Transmembrane helix</keyword>
<keyword evidence="3" id="KW-1185">Reference proteome</keyword>
<accession>A0A6A4GR08</accession>
<evidence type="ECO:0000313" key="2">
    <source>
        <dbReference type="EMBL" id="KAE9388088.1"/>
    </source>
</evidence>
<evidence type="ECO:0000313" key="3">
    <source>
        <dbReference type="Proteomes" id="UP000799118"/>
    </source>
</evidence>
<protein>
    <submittedName>
        <fullName evidence="2">Uncharacterized protein</fullName>
    </submittedName>
</protein>
<organism evidence="2 3">
    <name type="scientific">Gymnopus androsaceus JB14</name>
    <dbReference type="NCBI Taxonomy" id="1447944"/>
    <lineage>
        <taxon>Eukaryota</taxon>
        <taxon>Fungi</taxon>
        <taxon>Dikarya</taxon>
        <taxon>Basidiomycota</taxon>
        <taxon>Agaricomycotina</taxon>
        <taxon>Agaricomycetes</taxon>
        <taxon>Agaricomycetidae</taxon>
        <taxon>Agaricales</taxon>
        <taxon>Marasmiineae</taxon>
        <taxon>Omphalotaceae</taxon>
        <taxon>Gymnopus</taxon>
    </lineage>
</organism>
<evidence type="ECO:0000256" key="1">
    <source>
        <dbReference type="SAM" id="Phobius"/>
    </source>
</evidence>
<sequence length="155" mass="18314">MAHLEGEKIWVVWPLMEHNIQKAREFSLTAMADFEQHPSVSFENFEDPQVFLTCTGESYFLGPSIIHTFISLTVYAHFGIFSWRRSSFKLAKFHLSYLQEEWLAYKKFEREVVARRNSEDKGVADTTVARKCFAERDMEDRRTELREGSFPYVEE</sequence>
<reference evidence="2" key="1">
    <citation type="journal article" date="2019" name="Environ. Microbiol.">
        <title>Fungal ecological strategies reflected in gene transcription - a case study of two litter decomposers.</title>
        <authorList>
            <person name="Barbi F."/>
            <person name="Kohler A."/>
            <person name="Barry K."/>
            <person name="Baskaran P."/>
            <person name="Daum C."/>
            <person name="Fauchery L."/>
            <person name="Ihrmark K."/>
            <person name="Kuo A."/>
            <person name="LaButti K."/>
            <person name="Lipzen A."/>
            <person name="Morin E."/>
            <person name="Grigoriev I.V."/>
            <person name="Henrissat B."/>
            <person name="Lindahl B."/>
            <person name="Martin F."/>
        </authorList>
    </citation>
    <scope>NUCLEOTIDE SEQUENCE</scope>
    <source>
        <strain evidence="2">JB14</strain>
    </source>
</reference>
<keyword evidence="1" id="KW-0812">Transmembrane</keyword>
<feature type="transmembrane region" description="Helical" evidence="1">
    <location>
        <begin position="65"/>
        <end position="83"/>
    </location>
</feature>
<dbReference type="EMBL" id="ML769762">
    <property type="protein sequence ID" value="KAE9388088.1"/>
    <property type="molecule type" value="Genomic_DNA"/>
</dbReference>
<dbReference type="Proteomes" id="UP000799118">
    <property type="component" value="Unassembled WGS sequence"/>
</dbReference>